<gene>
    <name evidence="2" type="ORF">BD310DRAFT_817263</name>
    <name evidence="1" type="ORF">BD311DRAFT_782167</name>
</gene>
<name>A0A4V2JYV5_9APHY</name>
<reference evidence="1 3" key="1">
    <citation type="submission" date="2019-01" db="EMBL/GenBank/DDBJ databases">
        <title>Draft genome sequences of three monokaryotic isolates of the white-rot basidiomycete fungus Dichomitus squalens.</title>
        <authorList>
            <consortium name="DOE Joint Genome Institute"/>
            <person name="Lopez S.C."/>
            <person name="Andreopoulos B."/>
            <person name="Pangilinan J."/>
            <person name="Lipzen A."/>
            <person name="Riley R."/>
            <person name="Ahrendt S."/>
            <person name="Ng V."/>
            <person name="Barry K."/>
            <person name="Daum C."/>
            <person name="Grigoriev I.V."/>
            <person name="Hilden K.S."/>
            <person name="Makela M.R."/>
            <person name="de Vries R.P."/>
        </authorList>
    </citation>
    <scope>NUCLEOTIDE SEQUENCE [LARGE SCALE GENOMIC DNA]</scope>
    <source>
        <strain evidence="2 3">CBS 464.89</strain>
        <strain evidence="1">OM18370.1</strain>
    </source>
</reference>
<dbReference type="Proteomes" id="UP000292082">
    <property type="component" value="Unassembled WGS sequence"/>
</dbReference>
<protein>
    <submittedName>
        <fullName evidence="1">Uncharacterized protein</fullName>
    </submittedName>
</protein>
<proteinExistence type="predicted"/>
<evidence type="ECO:0000313" key="2">
    <source>
        <dbReference type="EMBL" id="TBU59516.1"/>
    </source>
</evidence>
<dbReference type="EMBL" id="ML145113">
    <property type="protein sequence ID" value="TBU59516.1"/>
    <property type="molecule type" value="Genomic_DNA"/>
</dbReference>
<evidence type="ECO:0000313" key="1">
    <source>
        <dbReference type="EMBL" id="TBU22693.1"/>
    </source>
</evidence>
<sequence>MWSLLHGCWARCAIGEARGQVQVAPTGLNYRDVRVALDGRAQTPTGTTLCDSTEE</sequence>
<dbReference type="Proteomes" id="UP000292957">
    <property type="component" value="Unassembled WGS sequence"/>
</dbReference>
<dbReference type="AlphaFoldDB" id="A0A4V2JYV5"/>
<accession>A0A4V2JYV5</accession>
<organism evidence="1">
    <name type="scientific">Dichomitus squalens</name>
    <dbReference type="NCBI Taxonomy" id="114155"/>
    <lineage>
        <taxon>Eukaryota</taxon>
        <taxon>Fungi</taxon>
        <taxon>Dikarya</taxon>
        <taxon>Basidiomycota</taxon>
        <taxon>Agaricomycotina</taxon>
        <taxon>Agaricomycetes</taxon>
        <taxon>Polyporales</taxon>
        <taxon>Polyporaceae</taxon>
        <taxon>Dichomitus</taxon>
    </lineage>
</organism>
<dbReference type="EMBL" id="ML143530">
    <property type="protein sequence ID" value="TBU22693.1"/>
    <property type="molecule type" value="Genomic_DNA"/>
</dbReference>
<evidence type="ECO:0000313" key="3">
    <source>
        <dbReference type="Proteomes" id="UP000292082"/>
    </source>
</evidence>
<keyword evidence="3" id="KW-1185">Reference proteome</keyword>